<accession>A0A5K3F461</accession>
<protein>
    <submittedName>
        <fullName evidence="2">CARMIL_C domain-containing protein</fullName>
    </submittedName>
</protein>
<organism evidence="2">
    <name type="scientific">Mesocestoides corti</name>
    <name type="common">Flatworm</name>
    <dbReference type="NCBI Taxonomy" id="53468"/>
    <lineage>
        <taxon>Eukaryota</taxon>
        <taxon>Metazoa</taxon>
        <taxon>Spiralia</taxon>
        <taxon>Lophotrochozoa</taxon>
        <taxon>Platyhelminthes</taxon>
        <taxon>Cestoda</taxon>
        <taxon>Eucestoda</taxon>
        <taxon>Cyclophyllidea</taxon>
        <taxon>Mesocestoididae</taxon>
        <taxon>Mesocestoides</taxon>
    </lineage>
</organism>
<dbReference type="AlphaFoldDB" id="A0A5K3F461"/>
<feature type="compositionally biased region" description="Low complexity" evidence="1">
    <location>
        <begin position="152"/>
        <end position="162"/>
    </location>
</feature>
<name>A0A5K3F461_MESCO</name>
<feature type="region of interest" description="Disordered" evidence="1">
    <location>
        <begin position="108"/>
        <end position="176"/>
    </location>
</feature>
<sequence>MSDNLDMLDPDDYIFGVVHLPPGRSAESLLGPSMEPVLRWFFKKLSKQPSKPLRRRLPSVNGEEDPTADGLELTSEGASSQGRLPFVGPYSKGGYCLRQFNTYRLQIRPTKKVGEVPQSDDVSPTSQGDTVEMRVPTKKRHRHGAATDAALSSSDVDSGPISSHKKSRKLEKPEQA</sequence>
<reference evidence="2" key="1">
    <citation type="submission" date="2019-11" db="UniProtKB">
        <authorList>
            <consortium name="WormBaseParasite"/>
        </authorList>
    </citation>
    <scope>IDENTIFICATION</scope>
</reference>
<feature type="compositionally biased region" description="Polar residues" evidence="1">
    <location>
        <begin position="120"/>
        <end position="129"/>
    </location>
</feature>
<evidence type="ECO:0000256" key="1">
    <source>
        <dbReference type="SAM" id="MobiDB-lite"/>
    </source>
</evidence>
<dbReference type="WBParaSite" id="MCU_005383-RA">
    <property type="protein sequence ID" value="MCU_005383-RA"/>
    <property type="gene ID" value="MCU_005383"/>
</dbReference>
<feature type="region of interest" description="Disordered" evidence="1">
    <location>
        <begin position="49"/>
        <end position="85"/>
    </location>
</feature>
<evidence type="ECO:0000313" key="2">
    <source>
        <dbReference type="WBParaSite" id="MCU_005383-RA"/>
    </source>
</evidence>
<proteinExistence type="predicted"/>